<keyword evidence="4" id="KW-1185">Reference proteome</keyword>
<dbReference type="RefSeq" id="WP_191318253.1">
    <property type="nucleotide sequence ID" value="NZ_BNCG01000002.1"/>
</dbReference>
<organism evidence="3 4">
    <name type="scientific">Camelimonas fluminis</name>
    <dbReference type="NCBI Taxonomy" id="1576911"/>
    <lineage>
        <taxon>Bacteria</taxon>
        <taxon>Pseudomonadati</taxon>
        <taxon>Pseudomonadota</taxon>
        <taxon>Alphaproteobacteria</taxon>
        <taxon>Hyphomicrobiales</taxon>
        <taxon>Chelatococcaceae</taxon>
        <taxon>Camelimonas</taxon>
    </lineage>
</organism>
<dbReference type="SUPFAM" id="SSF52833">
    <property type="entry name" value="Thioredoxin-like"/>
    <property type="match status" value="1"/>
</dbReference>
<dbReference type="PROSITE" id="PS50404">
    <property type="entry name" value="GST_NTER"/>
    <property type="match status" value="1"/>
</dbReference>
<dbReference type="CDD" id="cd00570">
    <property type="entry name" value="GST_N_family"/>
    <property type="match status" value="1"/>
</dbReference>
<sequence length="296" mass="32102">MTPETMPILHQYEVSPYSEKVRLAFGLKGLAWRACNQPAIMPKPELLALTGAYRRIPVLQIGADIYCDSELVLDEIGRRFGGPDLFAAGGRLANRAIQQWADGQLFPTVVGLLFAGDWNYDAAFAADRAALSGRPFDPEAFRAAGPRLTGRLQELLGLVEGQLADGRRFLFGDAAGAADLQVAHNIIFMRWGKGRTAQLLEAYPRLNAWADRIAAIGHGDRTDIDRQEAIAIARAAPKAPDVGPKARFVTNDADATPVEGRLLGREGGRVSIRIETREAGALAVHFPEASGKLHLD</sequence>
<reference evidence="4" key="1">
    <citation type="journal article" date="2019" name="Int. J. Syst. Evol. Microbiol.">
        <title>The Global Catalogue of Microorganisms (GCM) 10K type strain sequencing project: providing services to taxonomists for standard genome sequencing and annotation.</title>
        <authorList>
            <consortium name="The Broad Institute Genomics Platform"/>
            <consortium name="The Broad Institute Genome Sequencing Center for Infectious Disease"/>
            <person name="Wu L."/>
            <person name="Ma J."/>
        </authorList>
    </citation>
    <scope>NUCLEOTIDE SEQUENCE [LARGE SCALE GENOMIC DNA]</scope>
    <source>
        <strain evidence="4">KCTC 42282</strain>
    </source>
</reference>
<dbReference type="PROSITE" id="PS50405">
    <property type="entry name" value="GST_CTER"/>
    <property type="match status" value="1"/>
</dbReference>
<dbReference type="InterPro" id="IPR004045">
    <property type="entry name" value="Glutathione_S-Trfase_N"/>
</dbReference>
<dbReference type="EMBL" id="JBHRYC010000026">
    <property type="protein sequence ID" value="MFC3636800.1"/>
    <property type="molecule type" value="Genomic_DNA"/>
</dbReference>
<proteinExistence type="predicted"/>
<dbReference type="Pfam" id="PF13410">
    <property type="entry name" value="GST_C_2"/>
    <property type="match status" value="1"/>
</dbReference>
<name>A0ABV7UEH1_9HYPH</name>
<accession>A0ABV7UEH1</accession>
<comment type="caution">
    <text evidence="3">The sequence shown here is derived from an EMBL/GenBank/DDBJ whole genome shotgun (WGS) entry which is preliminary data.</text>
</comment>
<dbReference type="SUPFAM" id="SSF47616">
    <property type="entry name" value="GST C-terminal domain-like"/>
    <property type="match status" value="1"/>
</dbReference>
<dbReference type="Proteomes" id="UP001595704">
    <property type="component" value="Unassembled WGS sequence"/>
</dbReference>
<dbReference type="Gene3D" id="1.20.1050.10">
    <property type="match status" value="1"/>
</dbReference>
<evidence type="ECO:0000259" key="2">
    <source>
        <dbReference type="PROSITE" id="PS50405"/>
    </source>
</evidence>
<dbReference type="Pfam" id="PF13417">
    <property type="entry name" value="GST_N_3"/>
    <property type="match status" value="1"/>
</dbReference>
<dbReference type="InterPro" id="IPR036282">
    <property type="entry name" value="Glutathione-S-Trfase_C_sf"/>
</dbReference>
<evidence type="ECO:0000259" key="1">
    <source>
        <dbReference type="PROSITE" id="PS50404"/>
    </source>
</evidence>
<feature type="domain" description="GST N-terminal" evidence="1">
    <location>
        <begin position="5"/>
        <end position="84"/>
    </location>
</feature>
<dbReference type="Gene3D" id="3.40.30.110">
    <property type="match status" value="1"/>
</dbReference>
<evidence type="ECO:0000313" key="3">
    <source>
        <dbReference type="EMBL" id="MFC3636800.1"/>
    </source>
</evidence>
<protein>
    <submittedName>
        <fullName evidence="3">Glutathione S-transferase family protein</fullName>
    </submittedName>
</protein>
<evidence type="ECO:0000313" key="4">
    <source>
        <dbReference type="Proteomes" id="UP001595704"/>
    </source>
</evidence>
<feature type="domain" description="GST C-terminal" evidence="2">
    <location>
        <begin position="87"/>
        <end position="248"/>
    </location>
</feature>
<dbReference type="InterPro" id="IPR036249">
    <property type="entry name" value="Thioredoxin-like_sf"/>
</dbReference>
<gene>
    <name evidence="3" type="ORF">ACFONL_05310</name>
</gene>
<dbReference type="InterPro" id="IPR010987">
    <property type="entry name" value="Glutathione-S-Trfase_C-like"/>
</dbReference>